<dbReference type="InterPro" id="IPR007197">
    <property type="entry name" value="rSAM"/>
</dbReference>
<evidence type="ECO:0000256" key="5">
    <source>
        <dbReference type="ARBA" id="ARBA00023014"/>
    </source>
</evidence>
<dbReference type="InterPro" id="IPR023867">
    <property type="entry name" value="Sulphatase_maturase_rSAM"/>
</dbReference>
<dbReference type="GO" id="GO:0046872">
    <property type="term" value="F:metal ion binding"/>
    <property type="evidence" value="ECO:0007669"/>
    <property type="project" value="UniProtKB-KW"/>
</dbReference>
<dbReference type="SFLD" id="SFLDG01067">
    <property type="entry name" value="SPASM/twitch_domain_containing"/>
    <property type="match status" value="1"/>
</dbReference>
<reference evidence="7 8" key="1">
    <citation type="submission" date="2019-03" db="EMBL/GenBank/DDBJ databases">
        <title>Genomic Encyclopedia of Type Strains, Phase IV (KMG-IV): sequencing the most valuable type-strain genomes for metagenomic binning, comparative biology and taxonomic classification.</title>
        <authorList>
            <person name="Goeker M."/>
        </authorList>
    </citation>
    <scope>NUCLEOTIDE SEQUENCE [LARGE SCALE GENOMIC DNA]</scope>
    <source>
        <strain evidence="7 8">DSM 1709</strain>
    </source>
</reference>
<dbReference type="InterPro" id="IPR024023">
    <property type="entry name" value="rSAM_paired_HxsB"/>
</dbReference>
<dbReference type="GO" id="GO:0051536">
    <property type="term" value="F:iron-sulfur cluster binding"/>
    <property type="evidence" value="ECO:0007669"/>
    <property type="project" value="UniProtKB-KW"/>
</dbReference>
<gene>
    <name evidence="7" type="ORF">EV684_102213</name>
</gene>
<dbReference type="InterPro" id="IPR058240">
    <property type="entry name" value="rSAM_sf"/>
</dbReference>
<dbReference type="SFLD" id="SFLDG01386">
    <property type="entry name" value="main_SPASM_domain-containing"/>
    <property type="match status" value="1"/>
</dbReference>
<dbReference type="Proteomes" id="UP000295106">
    <property type="component" value="Unassembled WGS sequence"/>
</dbReference>
<dbReference type="PANTHER" id="PTHR43273">
    <property type="entry name" value="ANAEROBIC SULFATASE-MATURATING ENZYME HOMOLOG ASLB-RELATED"/>
    <property type="match status" value="1"/>
</dbReference>
<evidence type="ECO:0000313" key="8">
    <source>
        <dbReference type="Proteomes" id="UP000295106"/>
    </source>
</evidence>
<dbReference type="PROSITE" id="PS51918">
    <property type="entry name" value="RADICAL_SAM"/>
    <property type="match status" value="1"/>
</dbReference>
<dbReference type="EMBL" id="SLXD01000002">
    <property type="protein sequence ID" value="TCP04460.1"/>
    <property type="molecule type" value="Genomic_DNA"/>
</dbReference>
<evidence type="ECO:0000256" key="1">
    <source>
        <dbReference type="ARBA" id="ARBA00001966"/>
    </source>
</evidence>
<accession>A0A4R2MCZ8</accession>
<evidence type="ECO:0000259" key="6">
    <source>
        <dbReference type="PROSITE" id="PS51918"/>
    </source>
</evidence>
<evidence type="ECO:0000256" key="2">
    <source>
        <dbReference type="ARBA" id="ARBA00022691"/>
    </source>
</evidence>
<protein>
    <submittedName>
        <fullName evidence="7">His-Xaa-Ser system radical SAM maturase HxsB</fullName>
    </submittedName>
</protein>
<evidence type="ECO:0000256" key="4">
    <source>
        <dbReference type="ARBA" id="ARBA00023004"/>
    </source>
</evidence>
<keyword evidence="2" id="KW-0949">S-adenosyl-L-methionine</keyword>
<comment type="cofactor">
    <cofactor evidence="1">
        <name>[4Fe-4S] cluster</name>
        <dbReference type="ChEBI" id="CHEBI:49883"/>
    </cofactor>
</comment>
<dbReference type="RefSeq" id="WP_132644963.1">
    <property type="nucleotide sequence ID" value="NZ_CP181386.1"/>
</dbReference>
<comment type="caution">
    <text evidence="7">The sequence shown here is derived from an EMBL/GenBank/DDBJ whole genome shotgun (WGS) entry which is preliminary data.</text>
</comment>
<keyword evidence="3" id="KW-0479">Metal-binding</keyword>
<dbReference type="OrthoDB" id="308557at2"/>
<dbReference type="NCBIfam" id="TIGR03978">
    <property type="entry name" value="rSAM_paired_1"/>
    <property type="match status" value="1"/>
</dbReference>
<organism evidence="7 8">
    <name type="scientific">Rubrivivax gelatinosus</name>
    <name type="common">Rhodocyclus gelatinosus</name>
    <name type="synonym">Rhodopseudomonas gelatinosa</name>
    <dbReference type="NCBI Taxonomy" id="28068"/>
    <lineage>
        <taxon>Bacteria</taxon>
        <taxon>Pseudomonadati</taxon>
        <taxon>Pseudomonadota</taxon>
        <taxon>Betaproteobacteria</taxon>
        <taxon>Burkholderiales</taxon>
        <taxon>Sphaerotilaceae</taxon>
        <taxon>Rubrivivax</taxon>
    </lineage>
</organism>
<sequence>MNAESYYASVFAPVAVRELGDDRFVAVSRTGDHQLLSSAQWQAAEGDASSLPLPLQASLKSRFLLLAKAPSPGMRRLARSLQAAKRETVLAGPSLHILVTTLQCGHSCGYCQVSRSREGAGFTIEERDLDAACDTVFESTSPTLTIEFQGGDPLLRPDLVERAVRRIHDRNRGEGRHLRFVVASTLHQLDAGLCDFLCDYGVFLSTSIDGPSWLHDRNRPTPGRDSYRRTVAGIRLARERIHPDCVSALMTTTPHSLSHPEAIVDEYAELGLHDVFLRPLSSYGFAKRNQARLGYSLERFEAFYQRGLDRVIEWNRRGVPMREVYAGILLNKILSPFDSGFVDLQSPCGAGSSVLVYNHDGYVYPSDEARMLAATGDPSLRLGRIGERLSDLLSSGVQRALHAASLTAEHPDCQRCAYQLFCAPNPVEAWAAHGRPDVAPATTEHCQRHQRLFDSMFRRLDAADPDLIDLFHRWAHPQHEEASRCGA</sequence>
<name>A0A4R2MCZ8_RUBGE</name>
<proteinExistence type="predicted"/>
<dbReference type="GO" id="GO:0016491">
    <property type="term" value="F:oxidoreductase activity"/>
    <property type="evidence" value="ECO:0007669"/>
    <property type="project" value="InterPro"/>
</dbReference>
<dbReference type="AlphaFoldDB" id="A0A4R2MCZ8"/>
<evidence type="ECO:0000256" key="3">
    <source>
        <dbReference type="ARBA" id="ARBA00022723"/>
    </source>
</evidence>
<evidence type="ECO:0000313" key="7">
    <source>
        <dbReference type="EMBL" id="TCP04460.1"/>
    </source>
</evidence>
<dbReference type="CDD" id="cd01335">
    <property type="entry name" value="Radical_SAM"/>
    <property type="match status" value="1"/>
</dbReference>
<keyword evidence="4" id="KW-0408">Iron</keyword>
<dbReference type="Pfam" id="PF04055">
    <property type="entry name" value="Radical_SAM"/>
    <property type="match status" value="1"/>
</dbReference>
<dbReference type="SFLD" id="SFLDG01384">
    <property type="entry name" value="thioether_bond_formation_requi"/>
    <property type="match status" value="1"/>
</dbReference>
<dbReference type="PANTHER" id="PTHR43273:SF8">
    <property type="entry name" value="RADICAL SAM DOMAIN PROTEIN"/>
    <property type="match status" value="1"/>
</dbReference>
<keyword evidence="5" id="KW-0411">Iron-sulfur</keyword>
<dbReference type="SUPFAM" id="SSF102114">
    <property type="entry name" value="Radical SAM enzymes"/>
    <property type="match status" value="1"/>
</dbReference>
<dbReference type="SFLD" id="SFLDS00029">
    <property type="entry name" value="Radical_SAM"/>
    <property type="match status" value="1"/>
</dbReference>
<dbReference type="Gene3D" id="3.20.20.70">
    <property type="entry name" value="Aldolase class I"/>
    <property type="match status" value="1"/>
</dbReference>
<dbReference type="InterPro" id="IPR013785">
    <property type="entry name" value="Aldolase_TIM"/>
</dbReference>
<feature type="domain" description="Radical SAM core" evidence="6">
    <location>
        <begin position="89"/>
        <end position="322"/>
    </location>
</feature>
<dbReference type="GeneID" id="99685001"/>